<evidence type="ECO:0000256" key="4">
    <source>
        <dbReference type="ARBA" id="ARBA00022617"/>
    </source>
</evidence>
<dbReference type="PRINTS" id="PR00463">
    <property type="entry name" value="EP450I"/>
</dbReference>
<evidence type="ECO:0000256" key="8">
    <source>
        <dbReference type="ARBA" id="ARBA00023033"/>
    </source>
</evidence>
<evidence type="ECO:0000256" key="7">
    <source>
        <dbReference type="ARBA" id="ARBA00023004"/>
    </source>
</evidence>
<keyword evidence="11" id="KW-0732">Signal</keyword>
<evidence type="ECO:0000256" key="6">
    <source>
        <dbReference type="ARBA" id="ARBA00023002"/>
    </source>
</evidence>
<dbReference type="EMBL" id="GU592502">
    <property type="protein sequence ID" value="ADD84653.1"/>
    <property type="molecule type" value="mRNA"/>
</dbReference>
<keyword evidence="7 9" id="KW-0408">Iron</keyword>
<comment type="similarity">
    <text evidence="3 10">Belongs to the cytochrome P450 family.</text>
</comment>
<dbReference type="InterPro" id="IPR001128">
    <property type="entry name" value="Cyt_P450"/>
</dbReference>
<evidence type="ECO:0000256" key="9">
    <source>
        <dbReference type="PIRSR" id="PIRSR602401-1"/>
    </source>
</evidence>
<evidence type="ECO:0000256" key="11">
    <source>
        <dbReference type="SAM" id="SignalP"/>
    </source>
</evidence>
<dbReference type="GO" id="GO:0016705">
    <property type="term" value="F:oxidoreductase activity, acting on paired donors, with incorporation or reduction of molecular oxygen"/>
    <property type="evidence" value="ECO:0007669"/>
    <property type="project" value="InterPro"/>
</dbReference>
<dbReference type="PRINTS" id="PR00385">
    <property type="entry name" value="P450"/>
</dbReference>
<evidence type="ECO:0000256" key="10">
    <source>
        <dbReference type="RuleBase" id="RU000461"/>
    </source>
</evidence>
<comment type="cofactor">
    <cofactor evidence="1 9">
        <name>heme</name>
        <dbReference type="ChEBI" id="CHEBI:30413"/>
    </cofactor>
</comment>
<evidence type="ECO:0000313" key="12">
    <source>
        <dbReference type="EMBL" id="ADD84653.1"/>
    </source>
</evidence>
<dbReference type="InterPro" id="IPR017972">
    <property type="entry name" value="Cyt_P450_CS"/>
</dbReference>
<feature type="binding site" description="axial binding residue" evidence="9">
    <location>
        <position position="444"/>
    </location>
    <ligand>
        <name>heme</name>
        <dbReference type="ChEBI" id="CHEBI:30413"/>
    </ligand>
    <ligandPart>
        <name>Fe</name>
        <dbReference type="ChEBI" id="CHEBI:18248"/>
    </ligandPart>
</feature>
<evidence type="ECO:0000256" key="1">
    <source>
        <dbReference type="ARBA" id="ARBA00001971"/>
    </source>
</evidence>
<keyword evidence="4 9" id="KW-0349">Heme</keyword>
<accession>D4P920</accession>
<feature type="chain" id="PRO_5003062025" evidence="11">
    <location>
        <begin position="26"/>
        <end position="507"/>
    </location>
</feature>
<dbReference type="CDD" id="cd20618">
    <property type="entry name" value="CYP71_clan"/>
    <property type="match status" value="1"/>
</dbReference>
<dbReference type="InterPro" id="IPR002401">
    <property type="entry name" value="Cyt_P450_E_grp-I"/>
</dbReference>
<dbReference type="GO" id="GO:0020037">
    <property type="term" value="F:heme binding"/>
    <property type="evidence" value="ECO:0007669"/>
    <property type="project" value="InterPro"/>
</dbReference>
<feature type="signal peptide" evidence="11">
    <location>
        <begin position="1"/>
        <end position="25"/>
    </location>
</feature>
<keyword evidence="5 9" id="KW-0479">Metal-binding</keyword>
<proteinExistence type="evidence at transcript level"/>
<dbReference type="GO" id="GO:0005506">
    <property type="term" value="F:iron ion binding"/>
    <property type="evidence" value="ECO:0007669"/>
    <property type="project" value="InterPro"/>
</dbReference>
<dbReference type="PANTHER" id="PTHR47944:SF5">
    <property type="entry name" value="CYTOCHROME P450 71A1-LIKE"/>
    <property type="match status" value="1"/>
</dbReference>
<reference evidence="12" key="1">
    <citation type="journal article" date="2017" name="Sci. Rep.">
        <title>Elucidation of terpenoid metabolism in Scoparia dulcis by RNA-seq analysis.</title>
        <authorList>
            <person name="Yamamura Y."/>
            <person name="Kurosaki F."/>
            <person name="Lee J.B."/>
        </authorList>
    </citation>
    <scope>NUCLEOTIDE SEQUENCE</scope>
</reference>
<evidence type="ECO:0000256" key="5">
    <source>
        <dbReference type="ARBA" id="ARBA00022723"/>
    </source>
</evidence>
<evidence type="ECO:0000256" key="2">
    <source>
        <dbReference type="ARBA" id="ARBA00004167"/>
    </source>
</evidence>
<name>D4P920_SCODU</name>
<evidence type="ECO:0000256" key="3">
    <source>
        <dbReference type="ARBA" id="ARBA00010617"/>
    </source>
</evidence>
<keyword evidence="6 10" id="KW-0560">Oxidoreductase</keyword>
<dbReference type="GO" id="GO:0016020">
    <property type="term" value="C:membrane"/>
    <property type="evidence" value="ECO:0007669"/>
    <property type="project" value="UniProtKB-SubCell"/>
</dbReference>
<dbReference type="FunFam" id="1.10.630.10:FF:000126">
    <property type="entry name" value="Predicted protein"/>
    <property type="match status" value="1"/>
</dbReference>
<dbReference type="PANTHER" id="PTHR47944">
    <property type="entry name" value="CYTOCHROME P450 98A9"/>
    <property type="match status" value="1"/>
</dbReference>
<gene>
    <name evidence="12" type="primary">CYP3</name>
</gene>
<comment type="subcellular location">
    <subcellularLocation>
        <location evidence="2">Membrane</location>
        <topology evidence="2">Single-pass membrane protein</topology>
    </subcellularLocation>
</comment>
<protein>
    <submittedName>
        <fullName evidence="12">CYP92A46</fullName>
    </submittedName>
</protein>
<dbReference type="Gene3D" id="1.10.630.10">
    <property type="entry name" value="Cytochrome P450"/>
    <property type="match status" value="1"/>
</dbReference>
<dbReference type="InterPro" id="IPR036396">
    <property type="entry name" value="Cyt_P450_sf"/>
</dbReference>
<dbReference type="GO" id="GO:0004497">
    <property type="term" value="F:monooxygenase activity"/>
    <property type="evidence" value="ECO:0007669"/>
    <property type="project" value="UniProtKB-KW"/>
</dbReference>
<sequence>MESSSALLLLAFIAAVAFISRIINRKPPTKLKHPPGPKPWPIIGNMHLIGSIPHQSLHYLSQKYGELMLLKFGKFPVVVAASPEMAKQFLKIYDTSFASRPALAAGKYTSFNYSDLTWAPYGPYWRQARKIYLTEVLNAKAIKTYEHVRMEERRTFFSRLHSLSGKSIVLREQLCRYTLSTMSNVIFGRLVFDSHEAKGGNAVKLDELQAMLDDWFFFGGALNLGDWIPWLNYIDPQGYVKRMKALNRKFDRFYTSVFSHHLANRDPSAPKIPLDSLLGMPGDPNLDVKLTEENVKGLLMDLLAGGTDTSATTVEWAVHELLRHPHVYSKVKEEIDRVVGRNRWVEEEDFPQLTYLDAVIKESMRLHPLATFLAPHCAMEDINIAGYDISKGTMILVNTWSLGRDPKVWDNPEKFSPERFLVEDIDILGSNFALLPFGSGRRRCPGYKLGLKLVRSTLSNLVHGFNWRLPEGMTVKDVCMEELYGLTTRPKISLEIILEPSLPLHLY</sequence>
<keyword evidence="8 10" id="KW-0503">Monooxygenase</keyword>
<dbReference type="SUPFAM" id="SSF48264">
    <property type="entry name" value="Cytochrome P450"/>
    <property type="match status" value="1"/>
</dbReference>
<organism evidence="12">
    <name type="scientific">Scoparia dulcis</name>
    <name type="common">Sweet broom</name>
    <name type="synonym">Capraria dulcis</name>
    <dbReference type="NCBI Taxonomy" id="107240"/>
    <lineage>
        <taxon>Eukaryota</taxon>
        <taxon>Viridiplantae</taxon>
        <taxon>Streptophyta</taxon>
        <taxon>Embryophyta</taxon>
        <taxon>Tracheophyta</taxon>
        <taxon>Spermatophyta</taxon>
        <taxon>Magnoliopsida</taxon>
        <taxon>eudicotyledons</taxon>
        <taxon>Gunneridae</taxon>
        <taxon>Pentapetalae</taxon>
        <taxon>asterids</taxon>
        <taxon>lamiids</taxon>
        <taxon>Lamiales</taxon>
        <taxon>Plantaginaceae</taxon>
        <taxon>Gratioleae</taxon>
        <taxon>Scoparia</taxon>
    </lineage>
</organism>
<dbReference type="AlphaFoldDB" id="D4P920"/>
<dbReference type="PROSITE" id="PS00086">
    <property type="entry name" value="CYTOCHROME_P450"/>
    <property type="match status" value="1"/>
</dbReference>
<dbReference type="Pfam" id="PF00067">
    <property type="entry name" value="p450"/>
    <property type="match status" value="1"/>
</dbReference>